<dbReference type="SUPFAM" id="SSF53335">
    <property type="entry name" value="S-adenosyl-L-methionine-dependent methyltransferases"/>
    <property type="match status" value="1"/>
</dbReference>
<dbReference type="PROSITE" id="PS00022">
    <property type="entry name" value="EGF_1"/>
    <property type="match status" value="1"/>
</dbReference>
<gene>
    <name evidence="3" type="ORF">KQP761_LOCUS3458</name>
    <name evidence="4" type="ORF">MBJ925_LOCUS37892</name>
</gene>
<dbReference type="Gene3D" id="3.40.50.150">
    <property type="entry name" value="Vaccinia Virus protein VP39"/>
    <property type="match status" value="1"/>
</dbReference>
<dbReference type="InterPro" id="IPR029063">
    <property type="entry name" value="SAM-dependent_MTases_sf"/>
</dbReference>
<reference evidence="3" key="1">
    <citation type="submission" date="2021-02" db="EMBL/GenBank/DDBJ databases">
        <authorList>
            <person name="Nowell W R."/>
        </authorList>
    </citation>
    <scope>NUCLEOTIDE SEQUENCE</scope>
</reference>
<name>A0A815BLQ6_9BILA</name>
<dbReference type="OrthoDB" id="442731at2759"/>
<dbReference type="Pfam" id="PF13489">
    <property type="entry name" value="Methyltransf_23"/>
    <property type="match status" value="1"/>
</dbReference>
<dbReference type="CDD" id="cd02440">
    <property type="entry name" value="AdoMet_MTases"/>
    <property type="match status" value="1"/>
</dbReference>
<evidence type="ECO:0000259" key="1">
    <source>
        <dbReference type="PROSITE" id="PS00022"/>
    </source>
</evidence>
<evidence type="ECO:0000313" key="4">
    <source>
        <dbReference type="EMBL" id="CAF2251308.1"/>
    </source>
</evidence>
<feature type="domain" description="EGF-like" evidence="1 2">
    <location>
        <begin position="56"/>
        <end position="67"/>
    </location>
</feature>
<comment type="caution">
    <text evidence="3">The sequence shown here is derived from an EMBL/GenBank/DDBJ whole genome shotgun (WGS) entry which is preliminary data.</text>
</comment>
<dbReference type="PROSITE" id="PS01186">
    <property type="entry name" value="EGF_2"/>
    <property type="match status" value="1"/>
</dbReference>
<dbReference type="Proteomes" id="UP000663824">
    <property type="component" value="Unassembled WGS sequence"/>
</dbReference>
<dbReference type="EMBL" id="CAJNRE010021128">
    <property type="protein sequence ID" value="CAF2251308.1"/>
    <property type="molecule type" value="Genomic_DNA"/>
</dbReference>
<proteinExistence type="predicted"/>
<dbReference type="Gene3D" id="2.10.25.10">
    <property type="entry name" value="Laminin"/>
    <property type="match status" value="1"/>
</dbReference>
<organism evidence="3 5">
    <name type="scientific">Rotaria magnacalcarata</name>
    <dbReference type="NCBI Taxonomy" id="392030"/>
    <lineage>
        <taxon>Eukaryota</taxon>
        <taxon>Metazoa</taxon>
        <taxon>Spiralia</taxon>
        <taxon>Gnathifera</taxon>
        <taxon>Rotifera</taxon>
        <taxon>Eurotatoria</taxon>
        <taxon>Bdelloidea</taxon>
        <taxon>Philodinida</taxon>
        <taxon>Philodinidae</taxon>
        <taxon>Rotaria</taxon>
    </lineage>
</organism>
<evidence type="ECO:0000259" key="2">
    <source>
        <dbReference type="PROSITE" id="PS01186"/>
    </source>
</evidence>
<evidence type="ECO:0000313" key="3">
    <source>
        <dbReference type="EMBL" id="CAF1274467.1"/>
    </source>
</evidence>
<dbReference type="InterPro" id="IPR000742">
    <property type="entry name" value="EGF"/>
</dbReference>
<protein>
    <recommendedName>
        <fullName evidence="1 2">EGF-like domain-containing protein</fullName>
    </recommendedName>
</protein>
<evidence type="ECO:0000313" key="5">
    <source>
        <dbReference type="Proteomes" id="UP000663834"/>
    </source>
</evidence>
<dbReference type="Proteomes" id="UP000663834">
    <property type="component" value="Unassembled WGS sequence"/>
</dbReference>
<accession>A0A815BLQ6</accession>
<sequence>MRKISFLTLLTGLLMILIFYSIFLRDLTVIIWPMPRDLTCHLHNCHKRGTCLIGKCFCRPGYDGIDCETAWNQSIIDICATSNDDKCFIHPLYGIGEVSVERWKKAVNQEGNFWVIHVQHEDRWNDHLAGFNNYKMLPNDLGSMVELGCGPFSQTLSILRVKGKHVNIRKLTLWDPNAKHYMNQVKHCSYKNGTLVGFDYIPTIIVSLPSEEMHSYINEFDTILMINVLEHVQNAYQILQNIYNSLRPNGILIFGERWWDQLYTSENYKTDTLHPIRIKYYAWKWFTDHFEKLYDARNHNSYLKYGHNGSYFIGRKKNLH</sequence>
<dbReference type="AlphaFoldDB" id="A0A815BLQ6"/>
<dbReference type="CDD" id="cd00054">
    <property type="entry name" value="EGF_CA"/>
    <property type="match status" value="1"/>
</dbReference>
<dbReference type="EMBL" id="CAJNOW010000386">
    <property type="protein sequence ID" value="CAF1274467.1"/>
    <property type="molecule type" value="Genomic_DNA"/>
</dbReference>